<accession>S8AA81</accession>
<sequence length="404" mass="45002">MSSSTAGPGAPIKLEDQDIVIILTTSLILGPAALNFADRRILYVIDTMAKFAAASENFTITPDDMVNYFGTRPNEVDWVYRRLRSDPSQLAGLVSTIALQAAPYLPHNHTTQVLVPLFVALTVMTTIAIAMRMWSRHQVANGLKLFDFFALLGFLLAIVYGALAVRHSDVEGQYRYYYDRTWNQIAESFKLSFILNTIYPWAMLATKLSLLMFYYSMTKFNWIHYSCYAIGGLTIANTIAAFIIPFTQCHHVNQWDYRLNPYECKFDSRISLIVNGAIYILTDVAIWILPMPLLAKLKLATGQKVLAVITFSLGGIACVAGALRLWVILTFQEYSAKGGSNLEVDVYTILELNLALICASAPAVRALIMYYAPKVMNTLSTVGFTRDDKDSDVAQEDVSADSKA</sequence>
<dbReference type="InterPro" id="IPR052337">
    <property type="entry name" value="SAT4-like"/>
</dbReference>
<name>S8AA81_DACHA</name>
<comment type="caution">
    <text evidence="8">The sequence shown here is derived from an EMBL/GenBank/DDBJ whole genome shotgun (WGS) entry which is preliminary data.</text>
</comment>
<evidence type="ECO:0000256" key="4">
    <source>
        <dbReference type="ARBA" id="ARBA00023136"/>
    </source>
</evidence>
<comment type="subcellular location">
    <subcellularLocation>
        <location evidence="1">Membrane</location>
        <topology evidence="1">Multi-pass membrane protein</topology>
    </subcellularLocation>
</comment>
<dbReference type="PANTHER" id="PTHR33048">
    <property type="entry name" value="PTH11-LIKE INTEGRAL MEMBRANE PROTEIN (AFU_ORTHOLOGUE AFUA_5G11245)"/>
    <property type="match status" value="1"/>
</dbReference>
<evidence type="ECO:0000259" key="7">
    <source>
        <dbReference type="Pfam" id="PF20684"/>
    </source>
</evidence>
<evidence type="ECO:0000256" key="6">
    <source>
        <dbReference type="SAM" id="Phobius"/>
    </source>
</evidence>
<feature type="transmembrane region" description="Helical" evidence="6">
    <location>
        <begin position="268"/>
        <end position="293"/>
    </location>
</feature>
<dbReference type="HOGENOM" id="CLU_045271_0_0_1"/>
<reference evidence="9" key="2">
    <citation type="submission" date="2013-04" db="EMBL/GenBank/DDBJ databases">
        <title>Genomic mechanisms accounting for the adaptation to parasitism in nematode-trapping fungi.</title>
        <authorList>
            <person name="Ahren D.G."/>
        </authorList>
    </citation>
    <scope>NUCLEOTIDE SEQUENCE [LARGE SCALE GENOMIC DNA]</scope>
    <source>
        <strain evidence="9">CBS 200.50</strain>
    </source>
</reference>
<protein>
    <recommendedName>
        <fullName evidence="7">Rhodopsin domain-containing protein</fullName>
    </recommendedName>
</protein>
<feature type="transmembrane region" description="Helical" evidence="6">
    <location>
        <begin position="198"/>
        <end position="215"/>
    </location>
</feature>
<dbReference type="Proteomes" id="UP000015100">
    <property type="component" value="Unassembled WGS sequence"/>
</dbReference>
<evidence type="ECO:0000256" key="3">
    <source>
        <dbReference type="ARBA" id="ARBA00022989"/>
    </source>
</evidence>
<dbReference type="OrthoDB" id="5329176at2759"/>
<evidence type="ECO:0000256" key="5">
    <source>
        <dbReference type="ARBA" id="ARBA00038359"/>
    </source>
</evidence>
<dbReference type="Pfam" id="PF20684">
    <property type="entry name" value="Fung_rhodopsin"/>
    <property type="match status" value="1"/>
</dbReference>
<keyword evidence="4 6" id="KW-0472">Membrane</keyword>
<evidence type="ECO:0000313" key="8">
    <source>
        <dbReference type="EMBL" id="EPS39875.1"/>
    </source>
</evidence>
<keyword evidence="2 6" id="KW-0812">Transmembrane</keyword>
<reference evidence="8 9" key="1">
    <citation type="journal article" date="2013" name="PLoS Genet.">
        <title>Genomic mechanisms accounting for the adaptation to parasitism in nematode-trapping fungi.</title>
        <authorList>
            <person name="Meerupati T."/>
            <person name="Andersson K.M."/>
            <person name="Friman E."/>
            <person name="Kumar D."/>
            <person name="Tunlid A."/>
            <person name="Ahren D."/>
        </authorList>
    </citation>
    <scope>NUCLEOTIDE SEQUENCE [LARGE SCALE GENOMIC DNA]</scope>
    <source>
        <strain evidence="8 9">CBS 200.50</strain>
    </source>
</reference>
<feature type="transmembrane region" description="Helical" evidence="6">
    <location>
        <begin position="145"/>
        <end position="165"/>
    </location>
</feature>
<dbReference type="GO" id="GO:0016020">
    <property type="term" value="C:membrane"/>
    <property type="evidence" value="ECO:0007669"/>
    <property type="project" value="UniProtKB-SubCell"/>
</dbReference>
<evidence type="ECO:0000256" key="2">
    <source>
        <dbReference type="ARBA" id="ARBA00022692"/>
    </source>
</evidence>
<keyword evidence="9" id="KW-1185">Reference proteome</keyword>
<feature type="transmembrane region" description="Helical" evidence="6">
    <location>
        <begin position="305"/>
        <end position="326"/>
    </location>
</feature>
<keyword evidence="3 6" id="KW-1133">Transmembrane helix</keyword>
<feature type="transmembrane region" description="Helical" evidence="6">
    <location>
        <begin position="19"/>
        <end position="37"/>
    </location>
</feature>
<feature type="transmembrane region" description="Helical" evidence="6">
    <location>
        <begin position="113"/>
        <end position="133"/>
    </location>
</feature>
<proteinExistence type="inferred from homology"/>
<gene>
    <name evidence="8" type="ORF">H072_6428</name>
</gene>
<dbReference type="EMBL" id="AQGS01000443">
    <property type="protein sequence ID" value="EPS39875.1"/>
    <property type="molecule type" value="Genomic_DNA"/>
</dbReference>
<evidence type="ECO:0000313" key="9">
    <source>
        <dbReference type="Proteomes" id="UP000015100"/>
    </source>
</evidence>
<dbReference type="AlphaFoldDB" id="S8AA81"/>
<dbReference type="InterPro" id="IPR049326">
    <property type="entry name" value="Rhodopsin_dom_fungi"/>
</dbReference>
<dbReference type="STRING" id="1284197.S8AA81"/>
<feature type="domain" description="Rhodopsin" evidence="7">
    <location>
        <begin position="131"/>
        <end position="368"/>
    </location>
</feature>
<evidence type="ECO:0000256" key="1">
    <source>
        <dbReference type="ARBA" id="ARBA00004141"/>
    </source>
</evidence>
<dbReference type="PANTHER" id="PTHR33048:SF47">
    <property type="entry name" value="INTEGRAL MEMBRANE PROTEIN-RELATED"/>
    <property type="match status" value="1"/>
</dbReference>
<organism evidence="8 9">
    <name type="scientific">Dactylellina haptotyla (strain CBS 200.50)</name>
    <name type="common">Nematode-trapping fungus</name>
    <name type="synonym">Monacrosporium haptotylum</name>
    <dbReference type="NCBI Taxonomy" id="1284197"/>
    <lineage>
        <taxon>Eukaryota</taxon>
        <taxon>Fungi</taxon>
        <taxon>Dikarya</taxon>
        <taxon>Ascomycota</taxon>
        <taxon>Pezizomycotina</taxon>
        <taxon>Orbiliomycetes</taxon>
        <taxon>Orbiliales</taxon>
        <taxon>Orbiliaceae</taxon>
        <taxon>Dactylellina</taxon>
    </lineage>
</organism>
<feature type="transmembrane region" description="Helical" evidence="6">
    <location>
        <begin position="227"/>
        <end position="248"/>
    </location>
</feature>
<comment type="similarity">
    <text evidence="5">Belongs to the SAT4 family.</text>
</comment>